<dbReference type="GeneID" id="54414391"/>
<dbReference type="AlphaFoldDB" id="A0A6G1FW70"/>
<dbReference type="Proteomes" id="UP000504638">
    <property type="component" value="Unplaced"/>
</dbReference>
<reference evidence="5" key="3">
    <citation type="submission" date="2025-04" db="UniProtKB">
        <authorList>
            <consortium name="RefSeq"/>
        </authorList>
    </citation>
    <scope>IDENTIFICATION</scope>
    <source>
        <strain evidence="5">CBS 781.70</strain>
    </source>
</reference>
<sequence length="320" mass="34824">MDLSFRRRLLLPSGLYWVELGSAGELVAVSLLFIMRPLSIMSHLCQHPTQSAVLPQTPPQSPSDSSSNTRISYLHTYPPSRLIPFILATTLVPGKPFGAFDDQIVFGRYSEEDLVPRAVFGGDGTGTSGINCFESTVAYRQTATNALSLGTISTGTTSNLDSPDHGWHRIGTDFPNSLTTAGTQGHGPWSSLKSFAQSPISKDQGEWTWIPLVSSSWRAGNETTRTKPCADTHLHSATSIPRTTPTAADPPSADVVHTTPLRGQTPTYTLTTDWTQPRMALRTPYSSYAPRSRSRSRSGSLEMKLVASLPLLMYLLLFGL</sequence>
<accession>A0A6G1FW70</accession>
<evidence type="ECO:0000313" key="3">
    <source>
        <dbReference type="EMBL" id="KAF1810023.1"/>
    </source>
</evidence>
<reference evidence="3 5" key="1">
    <citation type="submission" date="2020-01" db="EMBL/GenBank/DDBJ databases">
        <authorList>
            <consortium name="DOE Joint Genome Institute"/>
            <person name="Haridas S."/>
            <person name="Albert R."/>
            <person name="Binder M."/>
            <person name="Bloem J."/>
            <person name="Labutti K."/>
            <person name="Salamov A."/>
            <person name="Andreopoulos B."/>
            <person name="Baker S.E."/>
            <person name="Barry K."/>
            <person name="Bills G."/>
            <person name="Bluhm B.H."/>
            <person name="Cannon C."/>
            <person name="Castanera R."/>
            <person name="Culley D.E."/>
            <person name="Daum C."/>
            <person name="Ezra D."/>
            <person name="Gonzalez J.B."/>
            <person name="Henrissat B."/>
            <person name="Kuo A."/>
            <person name="Liang C."/>
            <person name="Lipzen A."/>
            <person name="Lutzoni F."/>
            <person name="Magnuson J."/>
            <person name="Mondo S."/>
            <person name="Nolan M."/>
            <person name="Ohm R."/>
            <person name="Pangilinan J."/>
            <person name="Park H.-J."/>
            <person name="Ramirez L."/>
            <person name="Alfaro M."/>
            <person name="Sun H."/>
            <person name="Tritt A."/>
            <person name="Yoshinaga Y."/>
            <person name="Zwiers L.-H."/>
            <person name="Turgeon B.G."/>
            <person name="Goodwin S.B."/>
            <person name="Spatafora J.W."/>
            <person name="Crous P.W."/>
            <person name="Grigoriev I.V."/>
        </authorList>
    </citation>
    <scope>NUCLEOTIDE SEQUENCE</scope>
    <source>
        <strain evidence="3 5">CBS 781.70</strain>
    </source>
</reference>
<keyword evidence="2" id="KW-1133">Transmembrane helix</keyword>
<evidence type="ECO:0000313" key="4">
    <source>
        <dbReference type="Proteomes" id="UP000504638"/>
    </source>
</evidence>
<gene>
    <name evidence="3 5" type="ORF">P152DRAFT_137742</name>
</gene>
<dbReference type="RefSeq" id="XP_033531654.1">
    <property type="nucleotide sequence ID" value="XM_033673821.1"/>
</dbReference>
<keyword evidence="4" id="KW-1185">Reference proteome</keyword>
<name>A0A6G1FW70_9PEZI</name>
<protein>
    <submittedName>
        <fullName evidence="3 5">Uncharacterized protein</fullName>
    </submittedName>
</protein>
<keyword evidence="2" id="KW-0472">Membrane</keyword>
<organism evidence="3">
    <name type="scientific">Eremomyces bilateralis CBS 781.70</name>
    <dbReference type="NCBI Taxonomy" id="1392243"/>
    <lineage>
        <taxon>Eukaryota</taxon>
        <taxon>Fungi</taxon>
        <taxon>Dikarya</taxon>
        <taxon>Ascomycota</taxon>
        <taxon>Pezizomycotina</taxon>
        <taxon>Dothideomycetes</taxon>
        <taxon>Dothideomycetes incertae sedis</taxon>
        <taxon>Eremomycetales</taxon>
        <taxon>Eremomycetaceae</taxon>
        <taxon>Eremomyces</taxon>
    </lineage>
</organism>
<keyword evidence="2" id="KW-0812">Transmembrane</keyword>
<proteinExistence type="predicted"/>
<dbReference type="EMBL" id="ML975168">
    <property type="protein sequence ID" value="KAF1810023.1"/>
    <property type="molecule type" value="Genomic_DNA"/>
</dbReference>
<evidence type="ECO:0000256" key="2">
    <source>
        <dbReference type="SAM" id="Phobius"/>
    </source>
</evidence>
<feature type="transmembrane region" description="Helical" evidence="2">
    <location>
        <begin position="15"/>
        <end position="34"/>
    </location>
</feature>
<feature type="region of interest" description="Disordered" evidence="1">
    <location>
        <begin position="51"/>
        <end position="70"/>
    </location>
</feature>
<reference evidence="5" key="2">
    <citation type="submission" date="2020-04" db="EMBL/GenBank/DDBJ databases">
        <authorList>
            <consortium name="NCBI Genome Project"/>
        </authorList>
    </citation>
    <scope>NUCLEOTIDE SEQUENCE</scope>
    <source>
        <strain evidence="5">CBS 781.70</strain>
    </source>
</reference>
<evidence type="ECO:0000313" key="5">
    <source>
        <dbReference type="RefSeq" id="XP_033531654.1"/>
    </source>
</evidence>
<evidence type="ECO:0000256" key="1">
    <source>
        <dbReference type="SAM" id="MobiDB-lite"/>
    </source>
</evidence>